<proteinExistence type="predicted"/>
<organism evidence="1 2">
    <name type="scientific">Bionectria ochroleuca</name>
    <name type="common">Gliocladium roseum</name>
    <dbReference type="NCBI Taxonomy" id="29856"/>
    <lineage>
        <taxon>Eukaryota</taxon>
        <taxon>Fungi</taxon>
        <taxon>Dikarya</taxon>
        <taxon>Ascomycota</taxon>
        <taxon>Pezizomycotina</taxon>
        <taxon>Sordariomycetes</taxon>
        <taxon>Hypocreomycetidae</taxon>
        <taxon>Hypocreales</taxon>
        <taxon>Bionectriaceae</taxon>
        <taxon>Clonostachys</taxon>
    </lineage>
</organism>
<reference evidence="1 2" key="1">
    <citation type="submission" date="2019-06" db="EMBL/GenBank/DDBJ databases">
        <authorList>
            <person name="Broberg M."/>
        </authorList>
    </citation>
    <scope>NUCLEOTIDE SEQUENCE [LARGE SCALE GENOMIC DNA]</scope>
</reference>
<dbReference type="EMBL" id="CABFNS010000926">
    <property type="protein sequence ID" value="VUC36161.1"/>
    <property type="molecule type" value="Genomic_DNA"/>
</dbReference>
<gene>
    <name evidence="1" type="ORF">CLO192961_LOCUS437888</name>
</gene>
<dbReference type="Proteomes" id="UP000766486">
    <property type="component" value="Unassembled WGS sequence"/>
</dbReference>
<evidence type="ECO:0000313" key="2">
    <source>
        <dbReference type="Proteomes" id="UP000766486"/>
    </source>
</evidence>
<comment type="caution">
    <text evidence="1">The sequence shown here is derived from an EMBL/GenBank/DDBJ whole genome shotgun (WGS) entry which is preliminary data.</text>
</comment>
<evidence type="ECO:0000313" key="1">
    <source>
        <dbReference type="EMBL" id="VUC36161.1"/>
    </source>
</evidence>
<name>A0ABY6V1D6_BIOOC</name>
<sequence>MRSKGGARWYQNMLALLTRPGRNGSVEIGRPGWALGRESSRAELDGAVVGDFDLVMRRRDKRRWDGWLRAAAVSKGTYRRPTTTNIPCLPGTHFVGEQGVGLALRNLLFLG</sequence>
<protein>
    <submittedName>
        <fullName evidence="1">Uncharacterized protein</fullName>
    </submittedName>
</protein>
<keyword evidence="2" id="KW-1185">Reference proteome</keyword>
<accession>A0ABY6V1D6</accession>